<keyword evidence="2 5" id="KW-0645">Protease</keyword>
<dbReference type="InterPro" id="IPR041489">
    <property type="entry name" value="PDZ_6"/>
</dbReference>
<dbReference type="InterPro" id="IPR029045">
    <property type="entry name" value="ClpP/crotonase-like_dom_sf"/>
</dbReference>
<sequence>MNYENQLEVCAVYVSCLYYSILLVLKKLYLSGTSEMRNQFAQNLLKSIIYMSSKKLFLRNVVSICLVGLFVYVGGLKAQSVKNQAIKYQNLLALIDAFYVDTVNLERLTEDAVVKVLAELDPHSVYISKDEIQEMNEPLQGSFSGIGIQFNILRDTLMVVATIPGGPSEKVGLRAGDRILKIDEENVAAIGLKNNDVRKKLRGDKGTLVSLVVKRKKEKGLIDFVITRDNIPIHSLDAAYMIGKQIGYVKLNRFSATTSEEFLEALIQLKAENMKDMILDLRGNGGGYMQAAIEIVDQLFEPEQLIVYTKGLTTPRRENISTAKGIFKEGKVIVLIDEGSASASEIVSGAIQDWDRGIIMGRRSFGKGLVQRQFPLSDGSMIRLTTAHYYTPTGRCIQKSYEKGLEDYHLDILNRYKSGEMISADSIHFPDSLKYNTLVEKRVVYGGGGIMPDIFIPIDTTANFKYFNLLVRKNVVYPFVVNYMDSNLGKLRSKYSRFEDFDKNFEVSEEMLQEIVTMGEKEGIEKNEEDYLASVSDLKLHIKALLARDLWESSEYYKVVNKSNDFIKKALEVLSSPKIYHKELANE</sequence>
<feature type="transmembrane region" description="Helical" evidence="6">
    <location>
        <begin position="12"/>
        <end position="30"/>
    </location>
</feature>
<proteinExistence type="inferred from homology"/>
<evidence type="ECO:0000256" key="5">
    <source>
        <dbReference type="RuleBase" id="RU004404"/>
    </source>
</evidence>
<keyword evidence="3 5" id="KW-0378">Hydrolase</keyword>
<reference evidence="8 9" key="1">
    <citation type="journal article" date="2018" name="Mar. Genomics">
        <title>Complete genome sequence of Marinifilaceae bacterium strain SPP2, isolated from the Antarctic marine sediment.</title>
        <authorList>
            <person name="Watanabe M."/>
            <person name="Kojima H."/>
            <person name="Fukui M."/>
        </authorList>
    </citation>
    <scope>NUCLEOTIDE SEQUENCE [LARGE SCALE GENOMIC DNA]</scope>
    <source>
        <strain evidence="8 9">SPP2</strain>
    </source>
</reference>
<reference evidence="9" key="2">
    <citation type="journal article" date="2020" name="Antonie Van Leeuwenhoek">
        <title>Labilibaculum antarcticum sp. nov., a novel facultative anaerobic, psychrotorelant bacterium isolated from marine sediment of Antarctica.</title>
        <authorList>
            <person name="Watanabe M."/>
            <person name="Kojima H."/>
            <person name="Fukui M."/>
        </authorList>
    </citation>
    <scope>NUCLEOTIDE SEQUENCE [LARGE SCALE GENOMIC DNA]</scope>
    <source>
        <strain evidence="9">SPP2</strain>
    </source>
</reference>
<dbReference type="SUPFAM" id="SSF50156">
    <property type="entry name" value="PDZ domain-like"/>
    <property type="match status" value="1"/>
</dbReference>
<dbReference type="InterPro" id="IPR004447">
    <property type="entry name" value="Peptidase_S41A"/>
</dbReference>
<keyword evidence="6" id="KW-0812">Transmembrane</keyword>
<gene>
    <name evidence="8" type="ORF">ALGA_3066</name>
</gene>
<dbReference type="Gene3D" id="2.30.42.10">
    <property type="match status" value="1"/>
</dbReference>
<evidence type="ECO:0000313" key="8">
    <source>
        <dbReference type="EMBL" id="BAX81366.1"/>
    </source>
</evidence>
<dbReference type="CDD" id="cd07560">
    <property type="entry name" value="Peptidase_S41_CPP"/>
    <property type="match status" value="1"/>
</dbReference>
<evidence type="ECO:0000256" key="3">
    <source>
        <dbReference type="ARBA" id="ARBA00022801"/>
    </source>
</evidence>
<dbReference type="Pfam" id="PF03572">
    <property type="entry name" value="Peptidase_S41"/>
    <property type="match status" value="1"/>
</dbReference>
<dbReference type="Gene3D" id="3.90.226.10">
    <property type="entry name" value="2-enoyl-CoA Hydratase, Chain A, domain 1"/>
    <property type="match status" value="1"/>
</dbReference>
<evidence type="ECO:0000259" key="7">
    <source>
        <dbReference type="PROSITE" id="PS50106"/>
    </source>
</evidence>
<dbReference type="SMART" id="SM00245">
    <property type="entry name" value="TSPc"/>
    <property type="match status" value="1"/>
</dbReference>
<dbReference type="AlphaFoldDB" id="A0A1Y1CLU0"/>
<dbReference type="InterPro" id="IPR005151">
    <property type="entry name" value="Tail-specific_protease"/>
</dbReference>
<protein>
    <submittedName>
        <fullName evidence="8">Peptidase S41</fullName>
    </submittedName>
</protein>
<dbReference type="Pfam" id="PF17820">
    <property type="entry name" value="PDZ_6"/>
    <property type="match status" value="1"/>
</dbReference>
<dbReference type="InterPro" id="IPR036034">
    <property type="entry name" value="PDZ_sf"/>
</dbReference>
<dbReference type="SMART" id="SM00228">
    <property type="entry name" value="PDZ"/>
    <property type="match status" value="1"/>
</dbReference>
<dbReference type="KEGG" id="mbas:ALGA_3066"/>
<feature type="domain" description="PDZ" evidence="7">
    <location>
        <begin position="124"/>
        <end position="216"/>
    </location>
</feature>
<organism evidence="8 9">
    <name type="scientific">Labilibaculum antarcticum</name>
    <dbReference type="NCBI Taxonomy" id="1717717"/>
    <lineage>
        <taxon>Bacteria</taxon>
        <taxon>Pseudomonadati</taxon>
        <taxon>Bacteroidota</taxon>
        <taxon>Bacteroidia</taxon>
        <taxon>Marinilabiliales</taxon>
        <taxon>Marinifilaceae</taxon>
        <taxon>Labilibaculum</taxon>
    </lineage>
</organism>
<dbReference type="GO" id="GO:0006508">
    <property type="term" value="P:proteolysis"/>
    <property type="evidence" value="ECO:0007669"/>
    <property type="project" value="UniProtKB-KW"/>
</dbReference>
<dbReference type="NCBIfam" id="TIGR00225">
    <property type="entry name" value="prc"/>
    <property type="match status" value="1"/>
</dbReference>
<dbReference type="Gene3D" id="3.30.750.44">
    <property type="match status" value="1"/>
</dbReference>
<dbReference type="PANTHER" id="PTHR32060">
    <property type="entry name" value="TAIL-SPECIFIC PROTEASE"/>
    <property type="match status" value="1"/>
</dbReference>
<dbReference type="PROSITE" id="PS50106">
    <property type="entry name" value="PDZ"/>
    <property type="match status" value="1"/>
</dbReference>
<evidence type="ECO:0000256" key="1">
    <source>
        <dbReference type="ARBA" id="ARBA00009179"/>
    </source>
</evidence>
<name>A0A1Y1CLU0_9BACT</name>
<dbReference type="GO" id="GO:0030288">
    <property type="term" value="C:outer membrane-bounded periplasmic space"/>
    <property type="evidence" value="ECO:0007669"/>
    <property type="project" value="TreeGrafter"/>
</dbReference>
<dbReference type="EMBL" id="AP018042">
    <property type="protein sequence ID" value="BAX81366.1"/>
    <property type="molecule type" value="Genomic_DNA"/>
</dbReference>
<comment type="similarity">
    <text evidence="1 5">Belongs to the peptidase S41A family.</text>
</comment>
<keyword evidence="6" id="KW-1133">Transmembrane helix</keyword>
<dbReference type="SUPFAM" id="SSF52096">
    <property type="entry name" value="ClpP/crotonase"/>
    <property type="match status" value="1"/>
</dbReference>
<evidence type="ECO:0000256" key="4">
    <source>
        <dbReference type="ARBA" id="ARBA00022825"/>
    </source>
</evidence>
<dbReference type="GO" id="GO:0004175">
    <property type="term" value="F:endopeptidase activity"/>
    <property type="evidence" value="ECO:0007669"/>
    <property type="project" value="TreeGrafter"/>
</dbReference>
<evidence type="ECO:0000256" key="2">
    <source>
        <dbReference type="ARBA" id="ARBA00022670"/>
    </source>
</evidence>
<dbReference type="GO" id="GO:0008236">
    <property type="term" value="F:serine-type peptidase activity"/>
    <property type="evidence" value="ECO:0007669"/>
    <property type="project" value="UniProtKB-KW"/>
</dbReference>
<keyword evidence="4 5" id="KW-0720">Serine protease</keyword>
<dbReference type="PANTHER" id="PTHR32060:SF30">
    <property type="entry name" value="CARBOXY-TERMINAL PROCESSING PROTEASE CTPA"/>
    <property type="match status" value="1"/>
</dbReference>
<keyword evidence="9" id="KW-1185">Reference proteome</keyword>
<dbReference type="Proteomes" id="UP000218267">
    <property type="component" value="Chromosome"/>
</dbReference>
<evidence type="ECO:0000256" key="6">
    <source>
        <dbReference type="SAM" id="Phobius"/>
    </source>
</evidence>
<dbReference type="GO" id="GO:0007165">
    <property type="term" value="P:signal transduction"/>
    <property type="evidence" value="ECO:0007669"/>
    <property type="project" value="TreeGrafter"/>
</dbReference>
<dbReference type="InterPro" id="IPR001478">
    <property type="entry name" value="PDZ"/>
</dbReference>
<dbReference type="CDD" id="cd06782">
    <property type="entry name" value="cpPDZ_CPP-like"/>
    <property type="match status" value="1"/>
</dbReference>
<feature type="transmembrane region" description="Helical" evidence="6">
    <location>
        <begin position="56"/>
        <end position="75"/>
    </location>
</feature>
<keyword evidence="6" id="KW-0472">Membrane</keyword>
<accession>A0A1Y1CLU0</accession>
<evidence type="ECO:0000313" key="9">
    <source>
        <dbReference type="Proteomes" id="UP000218267"/>
    </source>
</evidence>